<reference evidence="2 3" key="1">
    <citation type="submission" date="2021-03" db="EMBL/GenBank/DDBJ databases">
        <title>Genomic Encyclopedia of Type Strains, Phase IV (KMG-IV): sequencing the most valuable type-strain genomes for metagenomic binning, comparative biology and taxonomic classification.</title>
        <authorList>
            <person name="Goeker M."/>
        </authorList>
    </citation>
    <scope>NUCLEOTIDE SEQUENCE [LARGE SCALE GENOMIC DNA]</scope>
    <source>
        <strain evidence="2 3">DSM 26675</strain>
    </source>
</reference>
<sequence length="90" mass="10461">MVKIVVLLFIIMNIVGYFIMKVDKEKAKKNEYRISEKNLWLIAFFFGALGMMIGMQTFRHKTKHLQFKIGLPVLALIEVIVGQYILNLLS</sequence>
<evidence type="ECO:0000313" key="2">
    <source>
        <dbReference type="EMBL" id="MBP2240684.1"/>
    </source>
</evidence>
<accession>A0ABS4RCR4</accession>
<keyword evidence="1" id="KW-0812">Transmembrane</keyword>
<dbReference type="EMBL" id="JAGIKZ010000004">
    <property type="protein sequence ID" value="MBP2240684.1"/>
    <property type="molecule type" value="Genomic_DNA"/>
</dbReference>
<gene>
    <name evidence="2" type="ORF">J2Z40_001241</name>
</gene>
<protein>
    <submittedName>
        <fullName evidence="2">Uncharacterized membrane protein YsdA (DUF1294 family)</fullName>
    </submittedName>
</protein>
<evidence type="ECO:0000256" key="1">
    <source>
        <dbReference type="SAM" id="Phobius"/>
    </source>
</evidence>
<keyword evidence="1" id="KW-1133">Transmembrane helix</keyword>
<feature type="transmembrane region" description="Helical" evidence="1">
    <location>
        <begin position="40"/>
        <end position="58"/>
    </location>
</feature>
<dbReference type="RefSeq" id="WP_066396623.1">
    <property type="nucleotide sequence ID" value="NZ_JAGIKZ010000004.1"/>
</dbReference>
<dbReference type="InterPro" id="IPR010718">
    <property type="entry name" value="DUF1294"/>
</dbReference>
<feature type="transmembrane region" description="Helical" evidence="1">
    <location>
        <begin position="65"/>
        <end position="86"/>
    </location>
</feature>
<feature type="transmembrane region" description="Helical" evidence="1">
    <location>
        <begin position="5"/>
        <end position="20"/>
    </location>
</feature>
<comment type="caution">
    <text evidence="2">The sequence shown here is derived from an EMBL/GenBank/DDBJ whole genome shotgun (WGS) entry which is preliminary data.</text>
</comment>
<keyword evidence="1" id="KW-0472">Membrane</keyword>
<name>A0ABS4RCR4_9BACI</name>
<evidence type="ECO:0000313" key="3">
    <source>
        <dbReference type="Proteomes" id="UP001519293"/>
    </source>
</evidence>
<dbReference type="Proteomes" id="UP001519293">
    <property type="component" value="Unassembled WGS sequence"/>
</dbReference>
<keyword evidence="3" id="KW-1185">Reference proteome</keyword>
<dbReference type="Pfam" id="PF06961">
    <property type="entry name" value="DUF1294"/>
    <property type="match status" value="1"/>
</dbReference>
<organism evidence="2 3">
    <name type="scientific">Cytobacillus eiseniae</name>
    <dbReference type="NCBI Taxonomy" id="762947"/>
    <lineage>
        <taxon>Bacteria</taxon>
        <taxon>Bacillati</taxon>
        <taxon>Bacillota</taxon>
        <taxon>Bacilli</taxon>
        <taxon>Bacillales</taxon>
        <taxon>Bacillaceae</taxon>
        <taxon>Cytobacillus</taxon>
    </lineage>
</organism>
<proteinExistence type="predicted"/>